<feature type="signal peptide" evidence="7">
    <location>
        <begin position="1"/>
        <end position="19"/>
    </location>
</feature>
<dbReference type="GO" id="GO:0020037">
    <property type="term" value="F:heme binding"/>
    <property type="evidence" value="ECO:0007669"/>
    <property type="project" value="InterPro"/>
</dbReference>
<name>A0A915KNZ5_ROMCU</name>
<protein>
    <submittedName>
        <fullName evidence="9">Cytochrome P450</fullName>
    </submittedName>
</protein>
<keyword evidence="8" id="KW-1185">Reference proteome</keyword>
<evidence type="ECO:0000256" key="1">
    <source>
        <dbReference type="ARBA" id="ARBA00010617"/>
    </source>
</evidence>
<dbReference type="GO" id="GO:0005506">
    <property type="term" value="F:iron ion binding"/>
    <property type="evidence" value="ECO:0007669"/>
    <property type="project" value="InterPro"/>
</dbReference>
<evidence type="ECO:0000256" key="6">
    <source>
        <dbReference type="ARBA" id="ARBA00023033"/>
    </source>
</evidence>
<reference evidence="9" key="1">
    <citation type="submission" date="2022-11" db="UniProtKB">
        <authorList>
            <consortium name="WormBaseParasite"/>
        </authorList>
    </citation>
    <scope>IDENTIFICATION</scope>
</reference>
<keyword evidence="3" id="KW-0479">Metal-binding</keyword>
<comment type="similarity">
    <text evidence="1">Belongs to the cytochrome P450 family.</text>
</comment>
<evidence type="ECO:0000313" key="8">
    <source>
        <dbReference type="Proteomes" id="UP000887565"/>
    </source>
</evidence>
<keyword evidence="4" id="KW-0560">Oxidoreductase</keyword>
<keyword evidence="7" id="KW-0732">Signal</keyword>
<evidence type="ECO:0000256" key="4">
    <source>
        <dbReference type="ARBA" id="ARBA00023002"/>
    </source>
</evidence>
<accession>A0A915KNZ5</accession>
<keyword evidence="2" id="KW-0349">Heme</keyword>
<dbReference type="InterPro" id="IPR001128">
    <property type="entry name" value="Cyt_P450"/>
</dbReference>
<feature type="chain" id="PRO_5037295187" evidence="7">
    <location>
        <begin position="20"/>
        <end position="237"/>
    </location>
</feature>
<dbReference type="GO" id="GO:0004497">
    <property type="term" value="F:monooxygenase activity"/>
    <property type="evidence" value="ECO:0007669"/>
    <property type="project" value="UniProtKB-KW"/>
</dbReference>
<dbReference type="AlphaFoldDB" id="A0A915KNZ5"/>
<evidence type="ECO:0000313" key="9">
    <source>
        <dbReference type="WBParaSite" id="nRc.2.0.1.t40179-RA"/>
    </source>
</evidence>
<dbReference type="WBParaSite" id="nRc.2.0.1.t40179-RA">
    <property type="protein sequence ID" value="nRc.2.0.1.t40179-RA"/>
    <property type="gene ID" value="nRc.2.0.1.g40179"/>
</dbReference>
<dbReference type="Gene3D" id="1.10.630.10">
    <property type="entry name" value="Cytochrome P450"/>
    <property type="match status" value="1"/>
</dbReference>
<dbReference type="InterPro" id="IPR036396">
    <property type="entry name" value="Cyt_P450_sf"/>
</dbReference>
<organism evidence="8 9">
    <name type="scientific">Romanomermis culicivorax</name>
    <name type="common">Nematode worm</name>
    <dbReference type="NCBI Taxonomy" id="13658"/>
    <lineage>
        <taxon>Eukaryota</taxon>
        <taxon>Metazoa</taxon>
        <taxon>Ecdysozoa</taxon>
        <taxon>Nematoda</taxon>
        <taxon>Enoplea</taxon>
        <taxon>Dorylaimia</taxon>
        <taxon>Mermithida</taxon>
        <taxon>Mermithoidea</taxon>
        <taxon>Mermithidae</taxon>
        <taxon>Romanomermis</taxon>
    </lineage>
</organism>
<dbReference type="GO" id="GO:0016705">
    <property type="term" value="F:oxidoreductase activity, acting on paired donors, with incorporation or reduction of molecular oxygen"/>
    <property type="evidence" value="ECO:0007669"/>
    <property type="project" value="InterPro"/>
</dbReference>
<evidence type="ECO:0000256" key="2">
    <source>
        <dbReference type="ARBA" id="ARBA00022617"/>
    </source>
</evidence>
<dbReference type="Pfam" id="PF00067">
    <property type="entry name" value="p450"/>
    <property type="match status" value="1"/>
</dbReference>
<dbReference type="SUPFAM" id="SSF48264">
    <property type="entry name" value="Cytochrome P450"/>
    <property type="match status" value="1"/>
</dbReference>
<dbReference type="PANTHER" id="PTHR24289">
    <property type="entry name" value="STEROID 17-ALPHA-HYDROXYLASE/17,20 LYASE"/>
    <property type="match status" value="1"/>
</dbReference>
<keyword evidence="6" id="KW-0503">Monooxygenase</keyword>
<evidence type="ECO:0000256" key="7">
    <source>
        <dbReference type="SAM" id="SignalP"/>
    </source>
</evidence>
<proteinExistence type="inferred from homology"/>
<sequence>MLTLLFSICLLVILYRIYVQRINYSQKNARTLPGPRALPFLGHLTLFWNNSRQKTYEKLVQLSEEYGQIFGLKFFNHRIIVLTGLDSIKRSMNDWSFADRPDLPTFEAATRDDHGKFHRFSFMKSNRQWKFYRQNSIKALSLFSSSKNSRLQALVEQGCRSLWVDLEQKRVADDENLSSVKDSIFECASGIIGAVNFGLQFDRNDPLLKEIVGFSDRSAKFISVKCLLHITMENSVH</sequence>
<keyword evidence="5" id="KW-0408">Iron</keyword>
<dbReference type="Proteomes" id="UP000887565">
    <property type="component" value="Unplaced"/>
</dbReference>
<evidence type="ECO:0000256" key="3">
    <source>
        <dbReference type="ARBA" id="ARBA00022723"/>
    </source>
</evidence>
<evidence type="ECO:0000256" key="5">
    <source>
        <dbReference type="ARBA" id="ARBA00023004"/>
    </source>
</evidence>
<dbReference type="PANTHER" id="PTHR24289:SF1">
    <property type="entry name" value="STEROID 17-ALPHA-HYDROXYLASE_17,20 LYASE"/>
    <property type="match status" value="1"/>
</dbReference>